<evidence type="ECO:0008006" key="3">
    <source>
        <dbReference type="Google" id="ProtNLM"/>
    </source>
</evidence>
<protein>
    <recommendedName>
        <fullName evidence="3">Zinc-finger domain-containing protein</fullName>
    </recommendedName>
</protein>
<evidence type="ECO:0000313" key="1">
    <source>
        <dbReference type="EMBL" id="PIP19496.1"/>
    </source>
</evidence>
<accession>A0A2G9YJU4</accession>
<gene>
    <name evidence="1" type="ORF">COX41_02590</name>
</gene>
<dbReference type="Proteomes" id="UP000231292">
    <property type="component" value="Unassembled WGS sequence"/>
</dbReference>
<sequence length="233" mass="26067">MSKDLEGLIRSVYRGWKKRHLKAQEAHPDEEVVASFLEGKLSLKESAELKTHLTHCAICAEAVGLGLTYVTAPNNDIPAGLINFAKEKMGVKDTPVLEILLRLKEKALEVISASGDILLGQELAPAAVWRSRNRSEFKDEVVILKDFKDIRVQIRIENKAGKYFNVNIQVTNKETKALIKDLRVTLFKEDTELESYLNDLGEVTFEHVLLGKYKIEVADLGGNLASVLLDVRV</sequence>
<reference evidence="1 2" key="1">
    <citation type="submission" date="2017-09" db="EMBL/GenBank/DDBJ databases">
        <title>Depth-based differentiation of microbial function through sediment-hosted aquifers and enrichment of novel symbionts in the deep terrestrial subsurface.</title>
        <authorList>
            <person name="Probst A.J."/>
            <person name="Ladd B."/>
            <person name="Jarett J.K."/>
            <person name="Geller-Mcgrath D.E."/>
            <person name="Sieber C.M."/>
            <person name="Emerson J.B."/>
            <person name="Anantharaman K."/>
            <person name="Thomas B.C."/>
            <person name="Malmstrom R."/>
            <person name="Stieglmeier M."/>
            <person name="Klingl A."/>
            <person name="Woyke T."/>
            <person name="Ryan C.M."/>
            <person name="Banfield J.F."/>
        </authorList>
    </citation>
    <scope>NUCLEOTIDE SEQUENCE [LARGE SCALE GENOMIC DNA]</scope>
    <source>
        <strain evidence="1">CG23_combo_of_CG06-09_8_20_14_all_41_10</strain>
    </source>
</reference>
<evidence type="ECO:0000313" key="2">
    <source>
        <dbReference type="Proteomes" id="UP000231292"/>
    </source>
</evidence>
<dbReference type="EMBL" id="PCRK01000057">
    <property type="protein sequence ID" value="PIP19496.1"/>
    <property type="molecule type" value="Genomic_DNA"/>
</dbReference>
<proteinExistence type="predicted"/>
<organism evidence="1 2">
    <name type="scientific">Candidatus Sherwoodlollariibacterium unditelluris</name>
    <dbReference type="NCBI Taxonomy" id="1974757"/>
    <lineage>
        <taxon>Bacteria</taxon>
        <taxon>Pseudomonadati</taxon>
        <taxon>Candidatus Omnitrophota</taxon>
        <taxon>Candidatus Sherwoodlollariibacterium</taxon>
    </lineage>
</organism>
<comment type="caution">
    <text evidence="1">The sequence shown here is derived from an EMBL/GenBank/DDBJ whole genome shotgun (WGS) entry which is preliminary data.</text>
</comment>
<dbReference type="AlphaFoldDB" id="A0A2G9YJU4"/>
<name>A0A2G9YJU4_9BACT</name>